<dbReference type="RefSeq" id="WP_275470812.1">
    <property type="nucleotide sequence ID" value="NZ_JAPDSH010000001.1"/>
</dbReference>
<reference evidence="2" key="1">
    <citation type="submission" date="2022-10" db="EMBL/GenBank/DDBJ databases">
        <title>Vagococcus sp. isolated from poultry meat.</title>
        <authorList>
            <person name="Johansson P."/>
            <person name="Bjorkroth J."/>
        </authorList>
    </citation>
    <scope>NUCLEOTIDE SEQUENCE</scope>
    <source>
        <strain evidence="2">PNs007</strain>
    </source>
</reference>
<evidence type="ECO:0000313" key="2">
    <source>
        <dbReference type="EMBL" id="MDF0479174.1"/>
    </source>
</evidence>
<dbReference type="Proteomes" id="UP001147148">
    <property type="component" value="Unassembled WGS sequence"/>
</dbReference>
<evidence type="ECO:0000313" key="3">
    <source>
        <dbReference type="Proteomes" id="UP001147148"/>
    </source>
</evidence>
<name>A0ABT5WZK0_9ENTE</name>
<keyword evidence="1" id="KW-0472">Membrane</keyword>
<evidence type="ECO:0008006" key="4">
    <source>
        <dbReference type="Google" id="ProtNLM"/>
    </source>
</evidence>
<gene>
    <name evidence="2" type="ORF">OL233_02640</name>
</gene>
<dbReference type="EMBL" id="JAPDSH010000001">
    <property type="protein sequence ID" value="MDF0479174.1"/>
    <property type="molecule type" value="Genomic_DNA"/>
</dbReference>
<proteinExistence type="predicted"/>
<keyword evidence="1" id="KW-1133">Transmembrane helix</keyword>
<comment type="caution">
    <text evidence="2">The sequence shown here is derived from an EMBL/GenBank/DDBJ whole genome shotgun (WGS) entry which is preliminary data.</text>
</comment>
<protein>
    <recommendedName>
        <fullName evidence="4">DUF4179 domain-containing protein</fullName>
    </recommendedName>
</protein>
<sequence>MVKKYKKEPLEHLTDEQLDDFLNYLEEPFGETEQKELAQKIKVKQSEEKKVIPFKKKKAAIIVTAAASVILLSAFSQRDNIKIAYMKSFGTDSQKLLLKSDKLNEEVVDKGLRLKAKTSFKDENRTYFVSELTDLEEDRLAKDTRIQRWEMLSGGNTQVVDYNPKTKTATLVTRAITMEDTTKPLGFKLNSFISHEEKFDEIYEGDLKKLMPKEAKWIDNTNSGGGANDVELDKLGLDWDELNKRVLKPGVINEVLSTEQDITLENMTLEDGLLHMLIKRPNDVNHDGFYPIVKSKQDGKTLGYVASFQVDEGTHNNESGRTDYEHFIFNIGNKDLKDYSLELTGSTMKDYVKGNWAIKLAEPTYLVSKELEDISLKNEGIELKNISLSPLGLSFDYTLDKRLDKTIKADIELKNGSHKEVSFEPSDMTKKSDHFMSELTYFELEDVASVTIGGIEVPFK</sequence>
<organism evidence="2 3">
    <name type="scientific">Vagococcus proximus</name>
    <dbReference type="NCBI Taxonomy" id="2991417"/>
    <lineage>
        <taxon>Bacteria</taxon>
        <taxon>Bacillati</taxon>
        <taxon>Bacillota</taxon>
        <taxon>Bacilli</taxon>
        <taxon>Lactobacillales</taxon>
        <taxon>Enterococcaceae</taxon>
        <taxon>Vagococcus</taxon>
    </lineage>
</organism>
<feature type="transmembrane region" description="Helical" evidence="1">
    <location>
        <begin position="59"/>
        <end position="76"/>
    </location>
</feature>
<accession>A0ABT5WZK0</accession>
<evidence type="ECO:0000256" key="1">
    <source>
        <dbReference type="SAM" id="Phobius"/>
    </source>
</evidence>
<keyword evidence="1" id="KW-0812">Transmembrane</keyword>
<keyword evidence="3" id="KW-1185">Reference proteome</keyword>